<gene>
    <name evidence="19" type="primary">LOC113503932</name>
</gene>
<evidence type="ECO:0000256" key="1">
    <source>
        <dbReference type="ARBA" id="ARBA00001924"/>
    </source>
</evidence>
<dbReference type="Proteomes" id="UP000322000">
    <property type="component" value="Chromosome 20"/>
</dbReference>
<evidence type="ECO:0000259" key="16">
    <source>
        <dbReference type="PROSITE" id="PS51085"/>
    </source>
</evidence>
<evidence type="ECO:0000313" key="18">
    <source>
        <dbReference type="Proteomes" id="UP000322000"/>
    </source>
</evidence>
<dbReference type="InterPro" id="IPR037165">
    <property type="entry name" value="AldOxase/xan_DH_Mopterin-bd_sf"/>
</dbReference>
<keyword evidence="13" id="KW-0411">Iron-sulfur</keyword>
<dbReference type="SUPFAM" id="SSF56176">
    <property type="entry name" value="FAD-binding/transporter-associated domain-like"/>
    <property type="match status" value="1"/>
</dbReference>
<dbReference type="Gene3D" id="3.30.465.10">
    <property type="match status" value="1"/>
</dbReference>
<dbReference type="InterPro" id="IPR016166">
    <property type="entry name" value="FAD-bd_PCMH"/>
</dbReference>
<dbReference type="Pfam" id="PF03450">
    <property type="entry name" value="CO_deh_flav_C"/>
    <property type="match status" value="1"/>
</dbReference>
<dbReference type="InterPro" id="IPR002346">
    <property type="entry name" value="Mopterin_DH_FAD-bd"/>
</dbReference>
<evidence type="ECO:0000256" key="8">
    <source>
        <dbReference type="ARBA" id="ARBA00022714"/>
    </source>
</evidence>
<dbReference type="KEGG" id="tnl:113503932"/>
<dbReference type="PANTHER" id="PTHR11908">
    <property type="entry name" value="XANTHINE DEHYDROGENASE"/>
    <property type="match status" value="1"/>
</dbReference>
<dbReference type="InterPro" id="IPR036010">
    <property type="entry name" value="2Fe-2S_ferredoxin-like_sf"/>
</dbReference>
<dbReference type="InterPro" id="IPR005107">
    <property type="entry name" value="CO_DH_flav_C"/>
</dbReference>
<dbReference type="GO" id="GO:0005777">
    <property type="term" value="C:peroxisome"/>
    <property type="evidence" value="ECO:0007669"/>
    <property type="project" value="UniProtKB-SubCell"/>
</dbReference>
<dbReference type="PROSITE" id="PS51085">
    <property type="entry name" value="2FE2S_FER_2"/>
    <property type="match status" value="1"/>
</dbReference>
<sequence length="933" mass="104042">MERVHFTVNGIKHSVGCEVSSDVTLLDYVRDKIGLKGTKYMCREAGCGACVLSVRRGDTPSYGVNSCMMSVTSCHGLDITTIEDLGNRKKGYHALQTTLAEDSGSQCGYCSPGWVMSMYSLLQSNPDITMLEVERSLGSNVCRCTGYRPILDAFKKFAKDAPRQITLPDIEDLHICKKTGEECDKSNCEESEWCFVDKEDIIEIKLKDGRLWVRVLSVKDIFKILTREGDSSYMLINGNTGKGVYPIDEYPRLLIDISGVQELKGYVLDQNLIVKAGTTLTEFLQILKTVAKNEYFEYLLKIYEHVQKVAHIPVRNLGSIAGNLMLKNKNAWFVSDIFVLLETVGAQVTIQISSLVTRTLTMQQFLKTSMKGRVLLNVMLPPLSKEHKLVTFKVMPRSDSARGMINAGFLYKMKSTTSNIVDSARIVFGNISPTFVRATATEKYLKGKNLFTNDTLTTALKTLDKELVVEENPGEPPVAYRKQAALGLFYKGLLKLAPENTVNPRYRSGAIKLHDERPLSRGYQLFETNPEKWPINKPVTKVDGLIQTAGEALYVEDLPRFHQEVFCAFALSTVALGDLVSIDSSKALAYPGVIAFYSAKDIPGANTFTMPDQLLFGSTEEILCSGEVKYYNQPIGIIVAESRHIADTAAKLVVGEYTNVKEPLIDIRDAKDDPNRTTAAMTMEATDRGEDVVKEIKGLNSIYGQYHFTIETLVTVVNPSDQGFDVYSSTHWIEGVQMMISKALNIDQNRVDVHTRRVGGSYGLKLSRANQGAIAAALVVQKLNRPCRFIQSLTTNTRAHGKRLPCCSEFNAGVNSSGQIQHIDYNIYEDNGYTVNERFSLIGLEVFNNAYNKSRWNYKSFDSTTDTASNTWARAPGTLESIAMAELVMEQISYEMNLDPIDVRLANLDQEYESSLKEMLDTILFTVVMVPLP</sequence>
<evidence type="ECO:0000256" key="14">
    <source>
        <dbReference type="ARBA" id="ARBA00023140"/>
    </source>
</evidence>
<evidence type="ECO:0000256" key="6">
    <source>
        <dbReference type="ARBA" id="ARBA00022505"/>
    </source>
</evidence>
<dbReference type="InterPro" id="IPR016208">
    <property type="entry name" value="Ald_Oxase/xanthine_DH-like"/>
</dbReference>
<name>A0A7E5WMC0_TRINI</name>
<evidence type="ECO:0000259" key="17">
    <source>
        <dbReference type="PROSITE" id="PS51387"/>
    </source>
</evidence>
<dbReference type="GO" id="GO:0051537">
    <property type="term" value="F:2 iron, 2 sulfur cluster binding"/>
    <property type="evidence" value="ECO:0007669"/>
    <property type="project" value="UniProtKB-KW"/>
</dbReference>
<evidence type="ECO:0000256" key="11">
    <source>
        <dbReference type="ARBA" id="ARBA00023002"/>
    </source>
</evidence>
<dbReference type="SUPFAM" id="SSF54292">
    <property type="entry name" value="2Fe-2S ferredoxin-like"/>
    <property type="match status" value="1"/>
</dbReference>
<evidence type="ECO:0000313" key="19">
    <source>
        <dbReference type="RefSeq" id="XP_026741878.1"/>
    </source>
</evidence>
<reference evidence="19" key="1">
    <citation type="submission" date="2025-08" db="UniProtKB">
        <authorList>
            <consortium name="RefSeq"/>
        </authorList>
    </citation>
    <scope>IDENTIFICATION</scope>
</reference>
<dbReference type="InterPro" id="IPR006058">
    <property type="entry name" value="2Fe2S_fd_BS"/>
</dbReference>
<dbReference type="Gene3D" id="3.30.390.50">
    <property type="entry name" value="CO dehydrogenase flavoprotein, C-terminal domain"/>
    <property type="match status" value="1"/>
</dbReference>
<dbReference type="InterPro" id="IPR036856">
    <property type="entry name" value="Ald_Oxase/Xan_DH_a/b_sf"/>
</dbReference>
<comment type="cofactor">
    <cofactor evidence="1">
        <name>Mo-molybdopterin</name>
        <dbReference type="ChEBI" id="CHEBI:71302"/>
    </cofactor>
</comment>
<evidence type="ECO:0000256" key="4">
    <source>
        <dbReference type="ARBA" id="ARBA00006849"/>
    </source>
</evidence>
<organism evidence="18 19">
    <name type="scientific">Trichoplusia ni</name>
    <name type="common">Cabbage looper</name>
    <dbReference type="NCBI Taxonomy" id="7111"/>
    <lineage>
        <taxon>Eukaryota</taxon>
        <taxon>Metazoa</taxon>
        <taxon>Ecdysozoa</taxon>
        <taxon>Arthropoda</taxon>
        <taxon>Hexapoda</taxon>
        <taxon>Insecta</taxon>
        <taxon>Pterygota</taxon>
        <taxon>Neoptera</taxon>
        <taxon>Endopterygota</taxon>
        <taxon>Lepidoptera</taxon>
        <taxon>Glossata</taxon>
        <taxon>Ditrysia</taxon>
        <taxon>Noctuoidea</taxon>
        <taxon>Noctuidae</taxon>
        <taxon>Plusiinae</taxon>
        <taxon>Trichoplusia</taxon>
    </lineage>
</organism>
<evidence type="ECO:0000256" key="3">
    <source>
        <dbReference type="ARBA" id="ARBA00004275"/>
    </source>
</evidence>
<feature type="domain" description="FAD-binding PCMH-type" evidence="17">
    <location>
        <begin position="205"/>
        <end position="385"/>
    </location>
</feature>
<dbReference type="Gene3D" id="3.10.20.30">
    <property type="match status" value="1"/>
</dbReference>
<dbReference type="SUPFAM" id="SSF54665">
    <property type="entry name" value="CO dehydrogenase molybdoprotein N-domain-like"/>
    <property type="match status" value="1"/>
</dbReference>
<dbReference type="PROSITE" id="PS00197">
    <property type="entry name" value="2FE2S_FER_1"/>
    <property type="match status" value="1"/>
</dbReference>
<dbReference type="InterPro" id="IPR002888">
    <property type="entry name" value="2Fe-2S-bd"/>
</dbReference>
<dbReference type="PANTHER" id="PTHR11908:SF132">
    <property type="entry name" value="ALDEHYDE OXIDASE 1-RELATED"/>
    <property type="match status" value="1"/>
</dbReference>
<dbReference type="GO" id="GO:0005506">
    <property type="term" value="F:iron ion binding"/>
    <property type="evidence" value="ECO:0007669"/>
    <property type="project" value="InterPro"/>
</dbReference>
<dbReference type="FunFam" id="3.30.390.50:FF:000003">
    <property type="entry name" value="Aldehyde oxidase1"/>
    <property type="match status" value="1"/>
</dbReference>
<comment type="similarity">
    <text evidence="4">Belongs to the xanthine dehydrogenase family.</text>
</comment>
<comment type="cofactor">
    <cofactor evidence="15">
        <name>[2Fe-2S] cluster</name>
        <dbReference type="ChEBI" id="CHEBI:190135"/>
    </cofactor>
</comment>
<dbReference type="GO" id="GO:0016491">
    <property type="term" value="F:oxidoreductase activity"/>
    <property type="evidence" value="ECO:0007669"/>
    <property type="project" value="UniProtKB-KW"/>
</dbReference>
<dbReference type="Gene3D" id="1.10.150.120">
    <property type="entry name" value="[2Fe-2S]-binding domain"/>
    <property type="match status" value="1"/>
</dbReference>
<dbReference type="InterPro" id="IPR016169">
    <property type="entry name" value="FAD-bd_PCMH_sub2"/>
</dbReference>
<keyword evidence="10" id="KW-0274">FAD</keyword>
<evidence type="ECO:0000256" key="2">
    <source>
        <dbReference type="ARBA" id="ARBA00001974"/>
    </source>
</evidence>
<evidence type="ECO:0000256" key="5">
    <source>
        <dbReference type="ARBA" id="ARBA00011738"/>
    </source>
</evidence>
<dbReference type="InParanoid" id="A0A7E5WMC0"/>
<evidence type="ECO:0000256" key="9">
    <source>
        <dbReference type="ARBA" id="ARBA00022723"/>
    </source>
</evidence>
<dbReference type="InterPro" id="IPR036884">
    <property type="entry name" value="2Fe-2S-bd_dom_sf"/>
</dbReference>
<dbReference type="InterPro" id="IPR012675">
    <property type="entry name" value="Beta-grasp_dom_sf"/>
</dbReference>
<dbReference type="InterPro" id="IPR036318">
    <property type="entry name" value="FAD-bd_PCMH-like_sf"/>
</dbReference>
<dbReference type="Pfam" id="PF00941">
    <property type="entry name" value="FAD_binding_5"/>
    <property type="match status" value="1"/>
</dbReference>
<evidence type="ECO:0000256" key="12">
    <source>
        <dbReference type="ARBA" id="ARBA00023004"/>
    </source>
</evidence>
<dbReference type="Pfam" id="PF01315">
    <property type="entry name" value="Ald_Xan_dh_C"/>
    <property type="match status" value="1"/>
</dbReference>
<comment type="subunit">
    <text evidence="5">Homodimer.</text>
</comment>
<dbReference type="SUPFAM" id="SSF55447">
    <property type="entry name" value="CO dehydrogenase flavoprotein C-terminal domain-like"/>
    <property type="match status" value="1"/>
</dbReference>
<dbReference type="RefSeq" id="XP_026741878.1">
    <property type="nucleotide sequence ID" value="XM_026886077.1"/>
</dbReference>
<dbReference type="CDD" id="cd00207">
    <property type="entry name" value="fer2"/>
    <property type="match status" value="1"/>
</dbReference>
<dbReference type="InterPro" id="IPR036683">
    <property type="entry name" value="CO_DH_flav_C_dom_sf"/>
</dbReference>
<dbReference type="AlphaFoldDB" id="A0A7E5WMC0"/>
<keyword evidence="9" id="KW-0479">Metal-binding</keyword>
<dbReference type="Gene3D" id="3.90.1170.50">
    <property type="entry name" value="Aldehyde oxidase/xanthine dehydrogenase, a/b hammerhead"/>
    <property type="match status" value="1"/>
</dbReference>
<dbReference type="SMART" id="SM01008">
    <property type="entry name" value="Ald_Xan_dh_C"/>
    <property type="match status" value="1"/>
</dbReference>
<dbReference type="GeneID" id="113503932"/>
<evidence type="ECO:0000256" key="13">
    <source>
        <dbReference type="ARBA" id="ARBA00023014"/>
    </source>
</evidence>
<keyword evidence="14" id="KW-0576">Peroxisome</keyword>
<evidence type="ECO:0000256" key="7">
    <source>
        <dbReference type="ARBA" id="ARBA00022630"/>
    </source>
</evidence>
<comment type="subcellular location">
    <subcellularLocation>
        <location evidence="3">Peroxisome</location>
    </subcellularLocation>
</comment>
<dbReference type="SMART" id="SM01092">
    <property type="entry name" value="CO_deh_flav_C"/>
    <property type="match status" value="1"/>
</dbReference>
<evidence type="ECO:0000256" key="10">
    <source>
        <dbReference type="ARBA" id="ARBA00022827"/>
    </source>
</evidence>
<feature type="domain" description="2Fe-2S ferredoxin-type" evidence="16">
    <location>
        <begin position="2"/>
        <end position="85"/>
    </location>
</feature>
<keyword evidence="11" id="KW-0560">Oxidoreductase</keyword>
<dbReference type="OrthoDB" id="8300278at2759"/>
<dbReference type="Pfam" id="PF01799">
    <property type="entry name" value="Fer2_2"/>
    <property type="match status" value="1"/>
</dbReference>
<keyword evidence="7" id="KW-0285">Flavoprotein</keyword>
<dbReference type="Gene3D" id="3.30.365.10">
    <property type="entry name" value="Aldehyde oxidase/xanthine dehydrogenase, molybdopterin binding domain"/>
    <property type="match status" value="2"/>
</dbReference>
<accession>A0A7E5WMC0</accession>
<protein>
    <submittedName>
        <fullName evidence="19">Probable aldehyde oxidase 4</fullName>
    </submittedName>
</protein>
<dbReference type="GO" id="GO:0071949">
    <property type="term" value="F:FAD binding"/>
    <property type="evidence" value="ECO:0007669"/>
    <property type="project" value="InterPro"/>
</dbReference>
<proteinExistence type="inferred from homology"/>
<dbReference type="PROSITE" id="PS51387">
    <property type="entry name" value="FAD_PCMH"/>
    <property type="match status" value="1"/>
</dbReference>
<evidence type="ECO:0000256" key="15">
    <source>
        <dbReference type="ARBA" id="ARBA00034078"/>
    </source>
</evidence>
<dbReference type="Pfam" id="PF00111">
    <property type="entry name" value="Fer2"/>
    <property type="match status" value="1"/>
</dbReference>
<dbReference type="FunFam" id="3.30.365.10:FF:000001">
    <property type="entry name" value="Xanthine dehydrogenase oxidase"/>
    <property type="match status" value="1"/>
</dbReference>
<keyword evidence="8" id="KW-0001">2Fe-2S</keyword>
<dbReference type="SUPFAM" id="SSF47741">
    <property type="entry name" value="CO dehydrogenase ISP C-domain like"/>
    <property type="match status" value="1"/>
</dbReference>
<dbReference type="InterPro" id="IPR000674">
    <property type="entry name" value="Ald_Oxase/Xan_DH_a/b"/>
</dbReference>
<dbReference type="SUPFAM" id="SSF56003">
    <property type="entry name" value="Molybdenum cofactor-binding domain"/>
    <property type="match status" value="1"/>
</dbReference>
<keyword evidence="18" id="KW-1185">Reference proteome</keyword>
<keyword evidence="6" id="KW-0500">Molybdenum</keyword>
<dbReference type="InterPro" id="IPR008274">
    <property type="entry name" value="AldOxase/xan_DH_MoCoBD1"/>
</dbReference>
<dbReference type="Pfam" id="PF02738">
    <property type="entry name" value="MoCoBD_1"/>
    <property type="match status" value="1"/>
</dbReference>
<comment type="cofactor">
    <cofactor evidence="2">
        <name>FAD</name>
        <dbReference type="ChEBI" id="CHEBI:57692"/>
    </cofactor>
</comment>
<dbReference type="InterPro" id="IPR001041">
    <property type="entry name" value="2Fe-2S_ferredoxin-type"/>
</dbReference>
<keyword evidence="12" id="KW-0408">Iron</keyword>